<reference evidence="2 3" key="1">
    <citation type="journal article" date="2024" name="Nat. Commun.">
        <title>Phylogenomics reveals the evolutionary origins of lichenization in chlorophyte algae.</title>
        <authorList>
            <person name="Puginier C."/>
            <person name="Libourel C."/>
            <person name="Otte J."/>
            <person name="Skaloud P."/>
            <person name="Haon M."/>
            <person name="Grisel S."/>
            <person name="Petersen M."/>
            <person name="Berrin J.G."/>
            <person name="Delaux P.M."/>
            <person name="Dal Grande F."/>
            <person name="Keller J."/>
        </authorList>
    </citation>
    <scope>NUCLEOTIDE SEQUENCE [LARGE SCALE GENOMIC DNA]</scope>
    <source>
        <strain evidence="2 3">SAG 2523</strain>
    </source>
</reference>
<feature type="compositionally biased region" description="Acidic residues" evidence="1">
    <location>
        <begin position="42"/>
        <end position="59"/>
    </location>
</feature>
<feature type="compositionally biased region" description="Basic residues" evidence="1">
    <location>
        <begin position="147"/>
        <end position="159"/>
    </location>
</feature>
<dbReference type="AlphaFoldDB" id="A0AAW1T1U9"/>
<protein>
    <submittedName>
        <fullName evidence="2">Uncharacterized protein</fullName>
    </submittedName>
</protein>
<evidence type="ECO:0000313" key="3">
    <source>
        <dbReference type="Proteomes" id="UP001485043"/>
    </source>
</evidence>
<dbReference type="Proteomes" id="UP001485043">
    <property type="component" value="Unassembled WGS sequence"/>
</dbReference>
<evidence type="ECO:0000313" key="2">
    <source>
        <dbReference type="EMBL" id="KAK9862637.1"/>
    </source>
</evidence>
<name>A0AAW1T1U9_9CHLO</name>
<feature type="compositionally biased region" description="Basic residues" evidence="1">
    <location>
        <begin position="26"/>
        <end position="36"/>
    </location>
</feature>
<feature type="region of interest" description="Disordered" evidence="1">
    <location>
        <begin position="130"/>
        <end position="159"/>
    </location>
</feature>
<proteinExistence type="predicted"/>
<keyword evidence="3" id="KW-1185">Reference proteome</keyword>
<organism evidence="2 3">
    <name type="scientific">Apatococcus fuscideae</name>
    <dbReference type="NCBI Taxonomy" id="2026836"/>
    <lineage>
        <taxon>Eukaryota</taxon>
        <taxon>Viridiplantae</taxon>
        <taxon>Chlorophyta</taxon>
        <taxon>core chlorophytes</taxon>
        <taxon>Trebouxiophyceae</taxon>
        <taxon>Chlorellales</taxon>
        <taxon>Chlorellaceae</taxon>
        <taxon>Apatococcus</taxon>
    </lineage>
</organism>
<accession>A0AAW1T1U9</accession>
<sequence>MMALMLENDDNPGPDLVAQTDGPKKTNGKPRNKAKKPKPDAELAEASDSDDSVEEVDEAGDPKGGKGLGKRTREKNYTLEEVTWMLKGVSRLWKGWHARGTKSGMTKDNCKWNEQLAAELITVGVDNGYGRAGFPKDNPVGNPKNKDKWKKKHHNLHTQ</sequence>
<feature type="region of interest" description="Disordered" evidence="1">
    <location>
        <begin position="1"/>
        <end position="76"/>
    </location>
</feature>
<comment type="caution">
    <text evidence="2">The sequence shown here is derived from an EMBL/GenBank/DDBJ whole genome shotgun (WGS) entry which is preliminary data.</text>
</comment>
<gene>
    <name evidence="2" type="ORF">WJX84_007564</name>
</gene>
<evidence type="ECO:0000256" key="1">
    <source>
        <dbReference type="SAM" id="MobiDB-lite"/>
    </source>
</evidence>
<dbReference type="EMBL" id="JALJOV010000578">
    <property type="protein sequence ID" value="KAK9862637.1"/>
    <property type="molecule type" value="Genomic_DNA"/>
</dbReference>